<proteinExistence type="predicted"/>
<sequence length="373" mass="41838">MAKINRKKQIRNLAFLGLALACVAAAGFGLSRLGRTKDEPKQKQDKKEERAYEPLTAAQYAKANVNELGNVPIMMYHGIQNMSNADTAYTGGNIDVDGYQRTAEAFRNDLRFYYDQGYRMIRLSDYVDGNVDVEPGKSPLILTFDDGLDNNILVTGLDKDGNIEIDPNSAVGILEAFKKEHPDMNVTATFFVNQGLFSQPEYNEKILKWLVEHGYDVGNHTMNHPDFLTIDQAQTEQEVGGVYEKLEEIIPGKYVPIVALPFGSPYDLEHPNMASIFQGTFNGKPYTTKSTLQVAWEADASPYSNAFNPTFLKRIRAYDNNGENFDIQMNFDRLNTSRYISDGDPDTIVYPESEQASLGETYGKKPIPYTPAE</sequence>
<organism evidence="1 2">
    <name type="scientific">Dubosiella muris</name>
    <dbReference type="NCBI Taxonomy" id="3038133"/>
    <lineage>
        <taxon>Bacteria</taxon>
        <taxon>Bacillati</taxon>
        <taxon>Bacillota</taxon>
        <taxon>Erysipelotrichia</taxon>
        <taxon>Erysipelotrichales</taxon>
        <taxon>Erysipelotrichaceae</taxon>
        <taxon>Dubosiella</taxon>
    </lineage>
</organism>
<protein>
    <submittedName>
        <fullName evidence="1">Uncharacterized protein</fullName>
    </submittedName>
</protein>
<gene>
    <name evidence="1" type="ORF">E5336_04645</name>
</gene>
<evidence type="ECO:0000313" key="2">
    <source>
        <dbReference type="Proteomes" id="UP000308836"/>
    </source>
</evidence>
<dbReference type="EMBL" id="SRYG01000007">
    <property type="protein sequence ID" value="TGY66353.1"/>
    <property type="molecule type" value="Genomic_DNA"/>
</dbReference>
<comment type="caution">
    <text evidence="1">The sequence shown here is derived from an EMBL/GenBank/DDBJ whole genome shotgun (WGS) entry which is preliminary data.</text>
</comment>
<dbReference type="Proteomes" id="UP000308836">
    <property type="component" value="Unassembled WGS sequence"/>
</dbReference>
<name>A0AC61R8M6_9FIRM</name>
<reference evidence="1" key="1">
    <citation type="submission" date="2019-04" db="EMBL/GenBank/DDBJ databases">
        <title>Microbes associate with the intestines of laboratory mice.</title>
        <authorList>
            <person name="Navarre W."/>
            <person name="Wong E."/>
            <person name="Huang K."/>
            <person name="Tropini C."/>
            <person name="Ng K."/>
            <person name="Yu B."/>
        </authorList>
    </citation>
    <scope>NUCLEOTIDE SEQUENCE</scope>
    <source>
        <strain evidence="1">NM09_H32</strain>
    </source>
</reference>
<keyword evidence="2" id="KW-1185">Reference proteome</keyword>
<accession>A0AC61R8M6</accession>
<evidence type="ECO:0000313" key="1">
    <source>
        <dbReference type="EMBL" id="TGY66353.1"/>
    </source>
</evidence>